<evidence type="ECO:0000256" key="1">
    <source>
        <dbReference type="ARBA" id="ARBA00023015"/>
    </source>
</evidence>
<evidence type="ECO:0000313" key="6">
    <source>
        <dbReference type="Proteomes" id="UP000198658"/>
    </source>
</evidence>
<keyword evidence="2" id="KW-0238">DNA-binding</keyword>
<reference evidence="6" key="1">
    <citation type="submission" date="2016-10" db="EMBL/GenBank/DDBJ databases">
        <authorList>
            <person name="Varghese N."/>
            <person name="Submissions S."/>
        </authorList>
    </citation>
    <scope>NUCLEOTIDE SEQUENCE [LARGE SCALE GENOMIC DNA]</scope>
    <source>
        <strain evidence="6">CGMCC 1.10657</strain>
    </source>
</reference>
<dbReference type="PANTHER" id="PTHR30204:SF67">
    <property type="entry name" value="HTH-TYPE TRANSCRIPTIONAL REGULATOR MLRA-RELATED"/>
    <property type="match status" value="1"/>
</dbReference>
<dbReference type="Pfam" id="PF13411">
    <property type="entry name" value="MerR_1"/>
    <property type="match status" value="1"/>
</dbReference>
<proteinExistence type="predicted"/>
<dbReference type="Proteomes" id="UP000198658">
    <property type="component" value="Unassembled WGS sequence"/>
</dbReference>
<evidence type="ECO:0000259" key="4">
    <source>
        <dbReference type="PROSITE" id="PS50937"/>
    </source>
</evidence>
<evidence type="ECO:0000256" key="2">
    <source>
        <dbReference type="ARBA" id="ARBA00023125"/>
    </source>
</evidence>
<organism evidence="5 6">
    <name type="scientific">Microbulbifer marinus</name>
    <dbReference type="NCBI Taxonomy" id="658218"/>
    <lineage>
        <taxon>Bacteria</taxon>
        <taxon>Pseudomonadati</taxon>
        <taxon>Pseudomonadota</taxon>
        <taxon>Gammaproteobacteria</taxon>
        <taxon>Cellvibrionales</taxon>
        <taxon>Microbulbiferaceae</taxon>
        <taxon>Microbulbifer</taxon>
    </lineage>
</organism>
<feature type="domain" description="HTH merR-type" evidence="4">
    <location>
        <begin position="11"/>
        <end position="80"/>
    </location>
</feature>
<dbReference type="STRING" id="658218.SAMN05216562_2842"/>
<dbReference type="InterPro" id="IPR000551">
    <property type="entry name" value="MerR-type_HTH_dom"/>
</dbReference>
<dbReference type="RefSeq" id="WP_091389878.1">
    <property type="nucleotide sequence ID" value="NZ_FNQO01000003.1"/>
</dbReference>
<keyword evidence="6" id="KW-1185">Reference proteome</keyword>
<dbReference type="PANTHER" id="PTHR30204">
    <property type="entry name" value="REDOX-CYCLING DRUG-SENSING TRANSCRIPTIONAL ACTIVATOR SOXR"/>
    <property type="match status" value="1"/>
</dbReference>
<dbReference type="AlphaFoldDB" id="A0A1H4AKM9"/>
<name>A0A1H4AKM9_9GAMM</name>
<protein>
    <submittedName>
        <fullName evidence="5">Transcriptional regulator, MerR family</fullName>
    </submittedName>
</protein>
<accession>A0A1H4AKM9</accession>
<dbReference type="SUPFAM" id="SSF46955">
    <property type="entry name" value="Putative DNA-binding domain"/>
    <property type="match status" value="1"/>
</dbReference>
<dbReference type="InterPro" id="IPR047057">
    <property type="entry name" value="MerR_fam"/>
</dbReference>
<dbReference type="OrthoDB" id="9800334at2"/>
<dbReference type="SMART" id="SM00422">
    <property type="entry name" value="HTH_MERR"/>
    <property type="match status" value="1"/>
</dbReference>
<dbReference type="PROSITE" id="PS50937">
    <property type="entry name" value="HTH_MERR_2"/>
    <property type="match status" value="1"/>
</dbReference>
<evidence type="ECO:0000256" key="3">
    <source>
        <dbReference type="ARBA" id="ARBA00023163"/>
    </source>
</evidence>
<dbReference type="GO" id="GO:0003677">
    <property type="term" value="F:DNA binding"/>
    <property type="evidence" value="ECO:0007669"/>
    <property type="project" value="UniProtKB-KW"/>
</dbReference>
<dbReference type="Gene3D" id="1.10.1660.10">
    <property type="match status" value="1"/>
</dbReference>
<gene>
    <name evidence="5" type="ORF">SAMN05216562_2842</name>
</gene>
<dbReference type="InterPro" id="IPR009061">
    <property type="entry name" value="DNA-bd_dom_put_sf"/>
</dbReference>
<evidence type="ECO:0000313" key="5">
    <source>
        <dbReference type="EMBL" id="SEA36337.1"/>
    </source>
</evidence>
<dbReference type="GO" id="GO:0003700">
    <property type="term" value="F:DNA-binding transcription factor activity"/>
    <property type="evidence" value="ECO:0007669"/>
    <property type="project" value="InterPro"/>
</dbReference>
<sequence>MDKTALQQETLLPIREVAERTGVNPVTLRAWERRYGLLVPARTGKGHRLYSELDVQRIEEILSWLARGVAIGQVRPLLEDGSKVIAEDTVAAVEDRAGDSWSQLVQQTVAAIEGFSVTALQRQLEQLLASYPLPLLLDRWLVPLHKILSRQGRFGSSVTQAFFWQLLTEQLTLTVNASRKNLRRGGKAPRRLLLVGFPGGDQQAFAQLFCAAAIAAGLDVINLGPDAELGELAFAEDQLNADGIICYSHNALPMAVLGTGLERVLRSLTSPLWLGGGFVDLQRRDIDKLIARQHCRVLPAETALALRELQEQLR</sequence>
<dbReference type="EMBL" id="FNQO01000003">
    <property type="protein sequence ID" value="SEA36337.1"/>
    <property type="molecule type" value="Genomic_DNA"/>
</dbReference>
<keyword evidence="1" id="KW-0805">Transcription regulation</keyword>
<dbReference type="CDD" id="cd01104">
    <property type="entry name" value="HTH_MlrA-CarA"/>
    <property type="match status" value="1"/>
</dbReference>
<keyword evidence="3" id="KW-0804">Transcription</keyword>